<dbReference type="Proteomes" id="UP000214880">
    <property type="component" value="Unassembled WGS sequence"/>
</dbReference>
<proteinExistence type="predicted"/>
<dbReference type="AlphaFoldDB" id="A0A1G9VUD5"/>
<keyword evidence="2" id="KW-1185">Reference proteome</keyword>
<name>A0A1G9VUD5_9FIRM</name>
<sequence>MKKILQCLMTGIANVIMTFLLMAAPIAAIVFSSHLVDAAALPAIKTAIAAPYRELIGGSSKWFDAGLNHWYAELSGQPTAIDIVYKQLGKRDR</sequence>
<reference evidence="1 2" key="1">
    <citation type="submission" date="2016-10" db="EMBL/GenBank/DDBJ databases">
        <authorList>
            <person name="de Groot N.N."/>
        </authorList>
    </citation>
    <scope>NUCLEOTIDE SEQUENCE [LARGE SCALE GENOMIC DNA]</scope>
    <source>
        <strain evidence="1 2">DSM 1736</strain>
    </source>
</reference>
<dbReference type="OrthoDB" id="1685231at2"/>
<dbReference type="RefSeq" id="WP_092074039.1">
    <property type="nucleotide sequence ID" value="NZ_FNHB01000007.1"/>
</dbReference>
<gene>
    <name evidence="1" type="ORF">SAMN04488502_10745</name>
</gene>
<dbReference type="EMBL" id="FNHB01000007">
    <property type="protein sequence ID" value="SDM75882.1"/>
    <property type="molecule type" value="Genomic_DNA"/>
</dbReference>
<organism evidence="1 2">
    <name type="scientific">Dendrosporobacter quercicolus</name>
    <dbReference type="NCBI Taxonomy" id="146817"/>
    <lineage>
        <taxon>Bacteria</taxon>
        <taxon>Bacillati</taxon>
        <taxon>Bacillota</taxon>
        <taxon>Negativicutes</taxon>
        <taxon>Selenomonadales</taxon>
        <taxon>Sporomusaceae</taxon>
        <taxon>Dendrosporobacter</taxon>
    </lineage>
</organism>
<evidence type="ECO:0000313" key="1">
    <source>
        <dbReference type="EMBL" id="SDM75882.1"/>
    </source>
</evidence>
<protein>
    <submittedName>
        <fullName evidence="1">Uncharacterized protein</fullName>
    </submittedName>
</protein>
<evidence type="ECO:0000313" key="2">
    <source>
        <dbReference type="Proteomes" id="UP000214880"/>
    </source>
</evidence>
<accession>A0A1G9VUD5</accession>